<keyword evidence="6" id="KW-1185">Reference proteome</keyword>
<reference evidence="5" key="2">
    <citation type="submission" date="2019-07" db="EMBL/GenBank/DDBJ databases">
        <authorList>
            <person name="Seetharam A."/>
            <person name="Woodhouse M."/>
            <person name="Cannon E."/>
        </authorList>
    </citation>
    <scope>NUCLEOTIDE SEQUENCE [LARGE SCALE GENOMIC DNA]</scope>
    <source>
        <strain evidence="5">cv. B73</strain>
    </source>
</reference>
<evidence type="ECO:0000256" key="1">
    <source>
        <dbReference type="ARBA" id="ARBA00022723"/>
    </source>
</evidence>
<keyword evidence="1" id="KW-0479">Metal-binding</keyword>
<dbReference type="Gramene" id="Zm00001eb412970_T001">
    <property type="protein sequence ID" value="Zm00001eb412970_P001"/>
    <property type="gene ID" value="Zm00001eb412970"/>
</dbReference>
<name>A0A804RF03_MAIZE</name>
<dbReference type="InterPro" id="IPR050148">
    <property type="entry name" value="Terpene_synthase-like"/>
</dbReference>
<dbReference type="Gene3D" id="1.50.10.130">
    <property type="entry name" value="Terpene synthase, N-terminal domain"/>
    <property type="match status" value="1"/>
</dbReference>
<evidence type="ECO:0000256" key="3">
    <source>
        <dbReference type="ARBA" id="ARBA00023239"/>
    </source>
</evidence>
<dbReference type="InterPro" id="IPR008949">
    <property type="entry name" value="Isoprenoid_synthase_dom_sf"/>
</dbReference>
<dbReference type="GO" id="GO:0010333">
    <property type="term" value="F:terpene synthase activity"/>
    <property type="evidence" value="ECO:0007669"/>
    <property type="project" value="InterPro"/>
</dbReference>
<organism evidence="5 6">
    <name type="scientific">Zea mays</name>
    <name type="common">Maize</name>
    <dbReference type="NCBI Taxonomy" id="4577"/>
    <lineage>
        <taxon>Eukaryota</taxon>
        <taxon>Viridiplantae</taxon>
        <taxon>Streptophyta</taxon>
        <taxon>Embryophyta</taxon>
        <taxon>Tracheophyta</taxon>
        <taxon>Spermatophyta</taxon>
        <taxon>Magnoliopsida</taxon>
        <taxon>Liliopsida</taxon>
        <taxon>Poales</taxon>
        <taxon>Poaceae</taxon>
        <taxon>PACMAD clade</taxon>
        <taxon>Panicoideae</taxon>
        <taxon>Andropogonodae</taxon>
        <taxon>Andropogoneae</taxon>
        <taxon>Tripsacinae</taxon>
        <taxon>Zea</taxon>
    </lineage>
</organism>
<dbReference type="InParanoid" id="A0A804RF03"/>
<dbReference type="Gene3D" id="1.10.600.10">
    <property type="entry name" value="Farnesyl Diphosphate Synthase"/>
    <property type="match status" value="2"/>
</dbReference>
<keyword evidence="2" id="KW-0460">Magnesium</keyword>
<dbReference type="Proteomes" id="UP000007305">
    <property type="component" value="Chromosome 10"/>
</dbReference>
<dbReference type="Pfam" id="PF03936">
    <property type="entry name" value="Terpene_synth_C"/>
    <property type="match status" value="1"/>
</dbReference>
<dbReference type="SUPFAM" id="SSF48576">
    <property type="entry name" value="Terpenoid synthases"/>
    <property type="match status" value="1"/>
</dbReference>
<dbReference type="GO" id="GO:0000287">
    <property type="term" value="F:magnesium ion binding"/>
    <property type="evidence" value="ECO:0007669"/>
    <property type="project" value="InterPro"/>
</dbReference>
<evidence type="ECO:0000256" key="2">
    <source>
        <dbReference type="ARBA" id="ARBA00022842"/>
    </source>
</evidence>
<dbReference type="AlphaFoldDB" id="A0A804RF03"/>
<sequence>MAAQTLTADGPRLGQQEMKKMSPSFHPTLWGDFFLSYEAPTEAQEAEMRERAGVLREKVRSMIKGSHDVPEIVDLIITLQRLNLDYHYEDEINEKLTVVYNSNYDGEAVKELVREYTKEIKWRDEDYVPKTLKEHLKVSLISIGGTLVLCSAFVGMGDVVTKKIMEWVMSDAELVKSFGIFVRLSNDIVSTKREQREKHCVSTVQCYMKQHELTMDEACEQIKELTEDSWKFMIEQGLALKEYPIIVPRTVLEFARTVDYMYKEADKYTVSHTIKDMLTSLYVKPVLM</sequence>
<accession>A0A804RF03</accession>
<dbReference type="InterPro" id="IPR005630">
    <property type="entry name" value="Terpene_synthase_metal-bd"/>
</dbReference>
<dbReference type="GO" id="GO:0016114">
    <property type="term" value="P:terpenoid biosynthetic process"/>
    <property type="evidence" value="ECO:0007669"/>
    <property type="project" value="InterPro"/>
</dbReference>
<dbReference type="SUPFAM" id="SSF48239">
    <property type="entry name" value="Terpenoid cyclases/Protein prenyltransferases"/>
    <property type="match status" value="1"/>
</dbReference>
<dbReference type="EnsemblPlants" id="Zm00001eb412970_T001">
    <property type="protein sequence ID" value="Zm00001eb412970_P001"/>
    <property type="gene ID" value="Zm00001eb412970"/>
</dbReference>
<dbReference type="PANTHER" id="PTHR31225">
    <property type="entry name" value="OS04G0344100 PROTEIN-RELATED"/>
    <property type="match status" value="1"/>
</dbReference>
<dbReference type="FunCoup" id="A0A804RF03">
    <property type="interactions" value="27"/>
</dbReference>
<keyword evidence="3" id="KW-0456">Lyase</keyword>
<reference evidence="6" key="1">
    <citation type="journal article" date="2009" name="Science">
        <title>The B73 maize genome: complexity, diversity, and dynamics.</title>
        <authorList>
            <person name="Schnable P.S."/>
            <person name="Ware D."/>
            <person name="Fulton R.S."/>
            <person name="Stein J.C."/>
            <person name="Wei F."/>
            <person name="Pasternak S."/>
            <person name="Liang C."/>
            <person name="Zhang J."/>
            <person name="Fulton L."/>
            <person name="Graves T.A."/>
            <person name="Minx P."/>
            <person name="Reily A.D."/>
            <person name="Courtney L."/>
            <person name="Kruchowski S.S."/>
            <person name="Tomlinson C."/>
            <person name="Strong C."/>
            <person name="Delehaunty K."/>
            <person name="Fronick C."/>
            <person name="Courtney B."/>
            <person name="Rock S.M."/>
            <person name="Belter E."/>
            <person name="Du F."/>
            <person name="Kim K."/>
            <person name="Abbott R.M."/>
            <person name="Cotton M."/>
            <person name="Levy A."/>
            <person name="Marchetto P."/>
            <person name="Ochoa K."/>
            <person name="Jackson S.M."/>
            <person name="Gillam B."/>
            <person name="Chen W."/>
            <person name="Yan L."/>
            <person name="Higginbotham J."/>
            <person name="Cardenas M."/>
            <person name="Waligorski J."/>
            <person name="Applebaum E."/>
            <person name="Phelps L."/>
            <person name="Falcone J."/>
            <person name="Kanchi K."/>
            <person name="Thane T."/>
            <person name="Scimone A."/>
            <person name="Thane N."/>
            <person name="Henke J."/>
            <person name="Wang T."/>
            <person name="Ruppert J."/>
            <person name="Shah N."/>
            <person name="Rotter K."/>
            <person name="Hodges J."/>
            <person name="Ingenthron E."/>
            <person name="Cordes M."/>
            <person name="Kohlberg S."/>
            <person name="Sgro J."/>
            <person name="Delgado B."/>
            <person name="Mead K."/>
            <person name="Chinwalla A."/>
            <person name="Leonard S."/>
            <person name="Crouse K."/>
            <person name="Collura K."/>
            <person name="Kudrna D."/>
            <person name="Currie J."/>
            <person name="He R."/>
            <person name="Angelova A."/>
            <person name="Rajasekar S."/>
            <person name="Mueller T."/>
            <person name="Lomeli R."/>
            <person name="Scara G."/>
            <person name="Ko A."/>
            <person name="Delaney K."/>
            <person name="Wissotski M."/>
            <person name="Lopez G."/>
            <person name="Campos D."/>
            <person name="Braidotti M."/>
            <person name="Ashley E."/>
            <person name="Golser W."/>
            <person name="Kim H."/>
            <person name="Lee S."/>
            <person name="Lin J."/>
            <person name="Dujmic Z."/>
            <person name="Kim W."/>
            <person name="Talag J."/>
            <person name="Zuccolo A."/>
            <person name="Fan C."/>
            <person name="Sebastian A."/>
            <person name="Kramer M."/>
            <person name="Spiegel L."/>
            <person name="Nascimento L."/>
            <person name="Zutavern T."/>
            <person name="Miller B."/>
            <person name="Ambroise C."/>
            <person name="Muller S."/>
            <person name="Spooner W."/>
            <person name="Narechania A."/>
            <person name="Ren L."/>
            <person name="Wei S."/>
            <person name="Kumari S."/>
            <person name="Faga B."/>
            <person name="Levy M.J."/>
            <person name="McMahan L."/>
            <person name="Van Buren P."/>
            <person name="Vaughn M.W."/>
            <person name="Ying K."/>
            <person name="Yeh C.-T."/>
            <person name="Emrich S.J."/>
            <person name="Jia Y."/>
            <person name="Kalyanaraman A."/>
            <person name="Hsia A.-P."/>
            <person name="Barbazuk W.B."/>
            <person name="Baucom R.S."/>
            <person name="Brutnell T.P."/>
            <person name="Carpita N.C."/>
            <person name="Chaparro C."/>
            <person name="Chia J.-M."/>
            <person name="Deragon J.-M."/>
            <person name="Estill J.C."/>
            <person name="Fu Y."/>
            <person name="Jeddeloh J.A."/>
            <person name="Han Y."/>
            <person name="Lee H."/>
            <person name="Li P."/>
            <person name="Lisch D.R."/>
            <person name="Liu S."/>
            <person name="Liu Z."/>
            <person name="Nagel D.H."/>
            <person name="McCann M.C."/>
            <person name="SanMiguel P."/>
            <person name="Myers A.M."/>
            <person name="Nettleton D."/>
            <person name="Nguyen J."/>
            <person name="Penning B.W."/>
            <person name="Ponnala L."/>
            <person name="Schneider K.L."/>
            <person name="Schwartz D.C."/>
            <person name="Sharma A."/>
            <person name="Soderlund C."/>
            <person name="Springer N.M."/>
            <person name="Sun Q."/>
            <person name="Wang H."/>
            <person name="Waterman M."/>
            <person name="Westerman R."/>
            <person name="Wolfgruber T.K."/>
            <person name="Yang L."/>
            <person name="Yu Y."/>
            <person name="Zhang L."/>
            <person name="Zhou S."/>
            <person name="Zhu Q."/>
            <person name="Bennetzen J.L."/>
            <person name="Dawe R.K."/>
            <person name="Jiang J."/>
            <person name="Jiang N."/>
            <person name="Presting G.G."/>
            <person name="Wessler S.R."/>
            <person name="Aluru S."/>
            <person name="Martienssen R.A."/>
            <person name="Clifton S.W."/>
            <person name="McCombie W.R."/>
            <person name="Wing R.A."/>
            <person name="Wilson R.K."/>
        </authorList>
    </citation>
    <scope>NUCLEOTIDE SEQUENCE [LARGE SCALE GENOMIC DNA]</scope>
    <source>
        <strain evidence="6">cv. B73</strain>
    </source>
</reference>
<protein>
    <recommendedName>
        <fullName evidence="4">Terpene synthase metal-binding domain-containing protein</fullName>
    </recommendedName>
</protein>
<proteinExistence type="predicted"/>
<evidence type="ECO:0000313" key="6">
    <source>
        <dbReference type="Proteomes" id="UP000007305"/>
    </source>
</evidence>
<dbReference type="InterPro" id="IPR008930">
    <property type="entry name" value="Terpenoid_cyclase/PrenylTrfase"/>
</dbReference>
<evidence type="ECO:0000313" key="5">
    <source>
        <dbReference type="EnsemblPlants" id="Zm00001eb412970_P001"/>
    </source>
</evidence>
<evidence type="ECO:0000259" key="4">
    <source>
        <dbReference type="Pfam" id="PF03936"/>
    </source>
</evidence>
<dbReference type="PANTHER" id="PTHR31225:SF93">
    <property type="entry name" value="ALPHA-HUMULENE_(-)-(E)-BETA-CARYOPHYLLENE SYNTHASE"/>
    <property type="match status" value="1"/>
</dbReference>
<dbReference type="InterPro" id="IPR036965">
    <property type="entry name" value="Terpene_synth_N_sf"/>
</dbReference>
<feature type="domain" description="Terpene synthase metal-binding" evidence="4">
    <location>
        <begin position="91"/>
        <end position="231"/>
    </location>
</feature>
<reference evidence="5" key="3">
    <citation type="submission" date="2021-05" db="UniProtKB">
        <authorList>
            <consortium name="EnsemblPlants"/>
        </authorList>
    </citation>
    <scope>IDENTIFICATION</scope>
    <source>
        <strain evidence="5">cv. B73</strain>
    </source>
</reference>